<evidence type="ECO:0000256" key="1">
    <source>
        <dbReference type="SAM" id="MobiDB-lite"/>
    </source>
</evidence>
<feature type="region of interest" description="Disordered" evidence="1">
    <location>
        <begin position="1370"/>
        <end position="1401"/>
    </location>
</feature>
<dbReference type="SUPFAM" id="SSF49599">
    <property type="entry name" value="TRAF domain-like"/>
    <property type="match status" value="1"/>
</dbReference>
<feature type="region of interest" description="Disordered" evidence="1">
    <location>
        <begin position="1474"/>
        <end position="1507"/>
    </location>
</feature>
<feature type="compositionally biased region" description="Polar residues" evidence="1">
    <location>
        <begin position="1474"/>
        <end position="1488"/>
    </location>
</feature>
<feature type="compositionally biased region" description="Low complexity" evidence="1">
    <location>
        <begin position="420"/>
        <end position="433"/>
    </location>
</feature>
<feature type="region of interest" description="Disordered" evidence="1">
    <location>
        <begin position="391"/>
        <end position="517"/>
    </location>
</feature>
<keyword evidence="4" id="KW-1185">Reference proteome</keyword>
<evidence type="ECO:0000313" key="3">
    <source>
        <dbReference type="EMBL" id="KAL3095414.1"/>
    </source>
</evidence>
<feature type="domain" description="MATH" evidence="2">
    <location>
        <begin position="162"/>
        <end position="291"/>
    </location>
</feature>
<dbReference type="Pfam" id="PF24525">
    <property type="entry name" value="TTC3"/>
    <property type="match status" value="1"/>
</dbReference>
<evidence type="ECO:0000259" key="2">
    <source>
        <dbReference type="PROSITE" id="PS50144"/>
    </source>
</evidence>
<feature type="region of interest" description="Disordered" evidence="1">
    <location>
        <begin position="1195"/>
        <end position="1215"/>
    </location>
</feature>
<feature type="compositionally biased region" description="Low complexity" evidence="1">
    <location>
        <begin position="395"/>
        <end position="410"/>
    </location>
</feature>
<reference evidence="3 4" key="1">
    <citation type="submission" date="2024-10" db="EMBL/GenBank/DDBJ databases">
        <authorList>
            <person name="Kim D."/>
        </authorList>
    </citation>
    <scope>NUCLEOTIDE SEQUENCE [LARGE SCALE GENOMIC DNA]</scope>
    <source>
        <strain evidence="3">Taebaek</strain>
    </source>
</reference>
<feature type="compositionally biased region" description="Basic and acidic residues" evidence="1">
    <location>
        <begin position="1195"/>
        <end position="1208"/>
    </location>
</feature>
<accession>A0ABD2JXP6</accession>
<dbReference type="SMART" id="SM00061">
    <property type="entry name" value="MATH"/>
    <property type="match status" value="1"/>
</dbReference>
<dbReference type="InterPro" id="IPR002083">
    <property type="entry name" value="MATH/TRAF_dom"/>
</dbReference>
<dbReference type="Proteomes" id="UP001620645">
    <property type="component" value="Unassembled WGS sequence"/>
</dbReference>
<feature type="compositionally biased region" description="Basic and acidic residues" evidence="1">
    <location>
        <begin position="1149"/>
        <end position="1164"/>
    </location>
</feature>
<name>A0ABD2JXP6_HETSC</name>
<dbReference type="PANTHER" id="PTHR47022">
    <property type="entry name" value="BTB AND MATH DOMAIN-CONTAINING PROTEIN 36-RELATED"/>
    <property type="match status" value="1"/>
</dbReference>
<feature type="region of interest" description="Disordered" evidence="1">
    <location>
        <begin position="1"/>
        <end position="55"/>
    </location>
</feature>
<feature type="compositionally biased region" description="Polar residues" evidence="1">
    <location>
        <begin position="1"/>
        <end position="46"/>
    </location>
</feature>
<gene>
    <name evidence="3" type="ORF">niasHS_007513</name>
</gene>
<sequence>MTSHSGETSPGGSNSLSNASLRTRTTAEENQASPHKSFNLDCYNSSPERDDESDQCDEDALSQLMLHSELFRQRSSIGVQTDYNEEFPPLKFLRALGEDPTMMGHPPFFFNASGAVSEVPSSQQQAHQLSMPNLSASIPATAASAAMNAANAVDATSSASSDGMLQLVIQNFRHMSDTVRGPCKYIQGVPWRIMVMPRQHVVQKKGTQKCLGFFLQCCPDAYSESWSCQASAELRLISQKQGVPNFTRKTNHVYTAKENDWGYSCFMTWADILDEAQGYIKDDKVTLEVSVKADPPRNILTHKEFQKKIQDYKRLADLQCHRGLIDKAIECNTQALKFCKDKDPQCKAELEAQKAHLIEMKLKQSIQRIEKGGDGGKIEDDSVTNLNALRQALGTTTRNNTSKTTKNKSTSTKDKEAVMTGNSNNTTNNGTATDKQQTEKQHHNQRAGTPPYTTQQKPTNDHQNEQLTLKTTKSAKLTDAQSQKASLVSTSTTSTTANNSLLSNKDSEQQHQHYKKKRLYKSASSTEMLCAADDFDFMKDRYIEEEELLPSQIQHFLNHLSEAGKSPARLKDQIAKLEMIASPFEKHDPFLEELMKIDPKEADNALVKALAFTTIERDGDREKCLSKVIRNKICESCLKEGHFQIEKRETSESGCQTEFARRVPTEIHADDATFRMMQQLQQQQQQLVGGHGQPTPEDYMNVLNNQAAFAVAAAAQQQQQQQNQLNASINVSAMPPTRRKKAAAKKSVQQQQQQQTFTAQQQQNILQQQLPQFMPKVAGGRLQTDASQAMNAISGLDLSDPRMEMFAAATKPFIGTQGIVENLSALADFDLSKLQFPSDANSNDPNQGANIFSRQYIEEWFRYSARNVLKLNYDQSSADNKATAANYSSIETQQQQLYSATASVGTNEQEMQFSEAAALGVIQLNCLNARNIQQKVAEFVETLESHPNFRDLRTCIDRLLSLSADDENFTNPEDTVSVVSVSETSVRDIDLNREASSHDFSNIQRLFLEDDPHDYMLLKELKQTEMVLAARLNSIMYQMHQASIADIVDRIELKIKTLEDKLKAAKSETLKMTTNEKKSSEQLLQMQKDLQTLNVKYEKLTQQLKDRKNEIKKLEKKAKSEAQLATENNELHEKMDAMKKELAQVQRQLSDEQAKYKRDTQSLADSKKHLSIELNGRYAEVQKLTTQLEEKSQSLKKSEQQLANERKNSSQTISNLQERVKRAEVNLLEHKLDDGLRVLERAKDDCSQQIKLLEEQKQKRKASADQEIIKKNIGEWESKREEVTSLIAQAKNDFSGHIQSIKNGKQLSQLPKIQVPKPPPGPKIMPLAPIQPHSSTSLVNKINALQNNGGGAPQPMPPSPLPLDRKVITPPGRSHVGASTPQQQGLTGAGLGQNPNMTTAASAGRQSISSSANVTPVKFHNQPTAIAALSQPPPQAHPPGHFTTIAPIGVRPQNYQNGITVPSASSSSTTIQHQKMSGGQRHSPQLSGASMIGGAQFHANAPPPPIQQFHVQQANAGGGGSFQTWGGGWGDQLNNISELFGQGRSFGPLGSEFGGSGGSVVDGMRSASVIHPPAAGVIGAPSSTVSTGNNGSSNNPPSSQPIGAGRNLQNMSPSQQQQQRNGWPSFG</sequence>
<proteinExistence type="predicted"/>
<feature type="region of interest" description="Disordered" evidence="1">
    <location>
        <begin position="1578"/>
        <end position="1627"/>
    </location>
</feature>
<dbReference type="InterPro" id="IPR008974">
    <property type="entry name" value="TRAF-like"/>
</dbReference>
<dbReference type="EMBL" id="JBICCN010000083">
    <property type="protein sequence ID" value="KAL3095414.1"/>
    <property type="molecule type" value="Genomic_DNA"/>
</dbReference>
<evidence type="ECO:0000313" key="4">
    <source>
        <dbReference type="Proteomes" id="UP001620645"/>
    </source>
</evidence>
<feature type="compositionally biased region" description="Low complexity" evidence="1">
    <location>
        <begin position="485"/>
        <end position="504"/>
    </location>
</feature>
<feature type="compositionally biased region" description="Low complexity" evidence="1">
    <location>
        <begin position="1581"/>
        <end position="1601"/>
    </location>
</feature>
<protein>
    <recommendedName>
        <fullName evidence="2">MATH domain-containing protein</fullName>
    </recommendedName>
</protein>
<comment type="caution">
    <text evidence="3">The sequence shown here is derived from an EMBL/GenBank/DDBJ whole genome shotgun (WGS) entry which is preliminary data.</text>
</comment>
<dbReference type="PROSITE" id="PS50144">
    <property type="entry name" value="MATH"/>
    <property type="match status" value="1"/>
</dbReference>
<organism evidence="3 4">
    <name type="scientific">Heterodera schachtii</name>
    <name type="common">Sugarbeet cyst nematode worm</name>
    <name type="synonym">Tylenchus schachtii</name>
    <dbReference type="NCBI Taxonomy" id="97005"/>
    <lineage>
        <taxon>Eukaryota</taxon>
        <taxon>Metazoa</taxon>
        <taxon>Ecdysozoa</taxon>
        <taxon>Nematoda</taxon>
        <taxon>Chromadorea</taxon>
        <taxon>Rhabditida</taxon>
        <taxon>Tylenchina</taxon>
        <taxon>Tylenchomorpha</taxon>
        <taxon>Tylenchoidea</taxon>
        <taxon>Heteroderidae</taxon>
        <taxon>Heteroderinae</taxon>
        <taxon>Heterodera</taxon>
    </lineage>
</organism>
<dbReference type="Gene3D" id="2.60.210.10">
    <property type="entry name" value="Apoptosis, Tumor Necrosis Factor Receptor Associated Protein 2, Chain A"/>
    <property type="match status" value="1"/>
</dbReference>
<dbReference type="InterPro" id="IPR056872">
    <property type="entry name" value="TTC3/DZIP3-like_helical"/>
</dbReference>
<dbReference type="Pfam" id="PF22486">
    <property type="entry name" value="MATH_2"/>
    <property type="match status" value="1"/>
</dbReference>
<feature type="compositionally biased region" description="Low complexity" evidence="1">
    <location>
        <begin position="467"/>
        <end position="478"/>
    </location>
</feature>
<feature type="region of interest" description="Disordered" evidence="1">
    <location>
        <begin position="1143"/>
        <end position="1164"/>
    </location>
</feature>
<dbReference type="PANTHER" id="PTHR47022:SF1">
    <property type="entry name" value="BTB AND MATH DOMAIN-CONTAINING PROTEIN 36-RELATED"/>
    <property type="match status" value="1"/>
</dbReference>